<keyword evidence="7" id="KW-0067">ATP-binding</keyword>
<dbReference type="InterPro" id="IPR042485">
    <property type="entry name" value="T7SS_EccB_R3"/>
</dbReference>
<feature type="region of interest" description="Disordered" evidence="10">
    <location>
        <begin position="235"/>
        <end position="254"/>
    </location>
</feature>
<dbReference type="Gene3D" id="3.30.2390.20">
    <property type="entry name" value="Type VII secretion system EccB, repeat 1 domain"/>
    <property type="match status" value="1"/>
</dbReference>
<dbReference type="NCBIfam" id="TIGR03919">
    <property type="entry name" value="T7SS_EccB"/>
    <property type="match status" value="1"/>
</dbReference>
<evidence type="ECO:0000256" key="3">
    <source>
        <dbReference type="ARBA" id="ARBA00022475"/>
    </source>
</evidence>
<organism evidence="12 14">
    <name type="scientific">Streptomyces griseoviridis</name>
    <dbReference type="NCBI Taxonomy" id="45398"/>
    <lineage>
        <taxon>Bacteria</taxon>
        <taxon>Bacillati</taxon>
        <taxon>Actinomycetota</taxon>
        <taxon>Actinomycetes</taxon>
        <taxon>Kitasatosporales</taxon>
        <taxon>Streptomycetaceae</taxon>
        <taxon>Streptomyces</taxon>
    </lineage>
</organism>
<keyword evidence="9 11" id="KW-0472">Membrane</keyword>
<protein>
    <submittedName>
        <fullName evidence="12">Type VII secretion protein EccB</fullName>
    </submittedName>
</protein>
<feature type="transmembrane region" description="Helical" evidence="11">
    <location>
        <begin position="41"/>
        <end position="61"/>
    </location>
</feature>
<evidence type="ECO:0000256" key="1">
    <source>
        <dbReference type="ARBA" id="ARBA00004162"/>
    </source>
</evidence>
<evidence type="ECO:0000256" key="8">
    <source>
        <dbReference type="ARBA" id="ARBA00022989"/>
    </source>
</evidence>
<evidence type="ECO:0000256" key="2">
    <source>
        <dbReference type="ARBA" id="ARBA00008149"/>
    </source>
</evidence>
<reference evidence="13 15" key="1">
    <citation type="submission" date="2018-04" db="EMBL/GenBank/DDBJ databases">
        <title>Complete genome sequences of Streptomyces griseoviridis K61 and characterization of antagonistic properties of biological control agents.</title>
        <authorList>
            <person name="Mariita R.M."/>
            <person name="Sello J.K."/>
        </authorList>
    </citation>
    <scope>NUCLEOTIDE SEQUENCE [LARGE SCALE GENOMIC DNA]</scope>
    <source>
        <strain evidence="13 15">K61</strain>
    </source>
</reference>
<keyword evidence="15" id="KW-1185">Reference proteome</keyword>
<dbReference type="GO" id="GO:0005524">
    <property type="term" value="F:ATP binding"/>
    <property type="evidence" value="ECO:0007669"/>
    <property type="project" value="UniProtKB-KW"/>
</dbReference>
<evidence type="ECO:0000256" key="6">
    <source>
        <dbReference type="ARBA" id="ARBA00022801"/>
    </source>
</evidence>
<dbReference type="InterPro" id="IPR044857">
    <property type="entry name" value="T7SS_EccB_R1"/>
</dbReference>
<comment type="subcellular location">
    <subcellularLocation>
        <location evidence="1">Cell membrane</location>
        <topology evidence="1">Single-pass membrane protein</topology>
    </subcellularLocation>
</comment>
<keyword evidence="6" id="KW-0378">Hydrolase</keyword>
<dbReference type="Proteomes" id="UP000501753">
    <property type="component" value="Chromosome"/>
</dbReference>
<reference evidence="12 14" key="2">
    <citation type="submission" date="2018-12" db="EMBL/GenBank/DDBJ databases">
        <title>Streptomyces griseoviridis F1-27 complete genome.</title>
        <authorList>
            <person name="Mariita R.M."/>
            <person name="Sello J.K."/>
        </authorList>
    </citation>
    <scope>NUCLEOTIDE SEQUENCE [LARGE SCALE GENOMIC DNA]</scope>
    <source>
        <strain evidence="12 14">F1-27</strain>
    </source>
</reference>
<keyword evidence="8 11" id="KW-1133">Transmembrane helix</keyword>
<evidence type="ECO:0000313" key="15">
    <source>
        <dbReference type="Proteomes" id="UP000501753"/>
    </source>
</evidence>
<evidence type="ECO:0000313" key="14">
    <source>
        <dbReference type="Proteomes" id="UP000271291"/>
    </source>
</evidence>
<gene>
    <name evidence="12" type="primary">eccB</name>
    <name evidence="13" type="ORF">DDJ31_05005</name>
    <name evidence="12" type="ORF">ELQ87_34255</name>
</gene>
<comment type="similarity">
    <text evidence="2">Belongs to the EccB family.</text>
</comment>
<dbReference type="GO" id="GO:0016787">
    <property type="term" value="F:hydrolase activity"/>
    <property type="evidence" value="ECO:0007669"/>
    <property type="project" value="UniProtKB-KW"/>
</dbReference>
<evidence type="ECO:0000256" key="11">
    <source>
        <dbReference type="SAM" id="Phobius"/>
    </source>
</evidence>
<dbReference type="EMBL" id="CP034687">
    <property type="protein sequence ID" value="AZS88742.1"/>
    <property type="molecule type" value="Genomic_DNA"/>
</dbReference>
<dbReference type="PANTHER" id="PTHR40765">
    <property type="entry name" value="ESX-2 SECRETION SYSTEM ATPASE ECCB2"/>
    <property type="match status" value="1"/>
</dbReference>
<evidence type="ECO:0000256" key="7">
    <source>
        <dbReference type="ARBA" id="ARBA00022840"/>
    </source>
</evidence>
<dbReference type="Proteomes" id="UP000271291">
    <property type="component" value="Chromosome"/>
</dbReference>
<evidence type="ECO:0000256" key="9">
    <source>
        <dbReference type="ARBA" id="ARBA00023136"/>
    </source>
</evidence>
<dbReference type="OrthoDB" id="3847604at2"/>
<dbReference type="InterPro" id="IPR007795">
    <property type="entry name" value="T7SS_EccB"/>
</dbReference>
<evidence type="ECO:0000313" key="13">
    <source>
        <dbReference type="EMBL" id="QCN84417.1"/>
    </source>
</evidence>
<dbReference type="RefSeq" id="WP_127181512.1">
    <property type="nucleotide sequence ID" value="NZ_CP029078.1"/>
</dbReference>
<keyword evidence="3" id="KW-1003">Cell membrane</keyword>
<dbReference type="KEGG" id="sgd:ELQ87_34255"/>
<dbReference type="Gene3D" id="2.40.50.910">
    <property type="entry name" value="Type VII secretion system EccB, repeat 3 domain"/>
    <property type="match status" value="1"/>
</dbReference>
<dbReference type="Pfam" id="PF05108">
    <property type="entry name" value="T7SS_ESX1_EccB"/>
    <property type="match status" value="1"/>
</dbReference>
<name>A0A3S9ZM79_STRGD</name>
<dbReference type="AlphaFoldDB" id="A0A3S9ZM79"/>
<dbReference type="EMBL" id="CP029078">
    <property type="protein sequence ID" value="QCN84417.1"/>
    <property type="molecule type" value="Genomic_DNA"/>
</dbReference>
<evidence type="ECO:0000256" key="10">
    <source>
        <dbReference type="SAM" id="MobiDB-lite"/>
    </source>
</evidence>
<sequence length="490" mass="49041">MQSKRDQVQAHMFVMGRLTSGMLRADPDAPESPQGRTNRGVALSVVIAVLLAAGSFVFGLLKPGTKDSWRAEGTLVVNKDTGGRYLYLDERLRPVRNYTSARLILGADMDTASVGAKSLAGTAHGAPVGIPGAPDDLPAGGSLTTGPWQVCAATGGTGTTATALVVGTDLGGAGLAGSEGLLVTGPDKAQYLVWQGSKLRLDLAGGAREALGYGSRSPRPVSAALLNSLSSGPDLTAPAIPGRGDPGPSLGGADTRIGQVFQVSAPGGDLHYYVLRKEGLAPVNATMAALLLGNPETRMKAYRGGTAAATTLGAAAVIGRLAPGAEGGDTRTDLPASPPKAVEPAVGDSPCVSIQSGADGTRVSVSLAHTEDIGRPAQATTEGLTAACVTVNRIVVPPGGGALVHALGADGSNVGSTLYLVTDNGVKYRVPSAEALKALGYTTGQAQRLPSSLLAMVPTGPDLTAAAAVSGRARATAPPCGADPLGTAGR</sequence>
<keyword evidence="5" id="KW-0547">Nucleotide-binding</keyword>
<evidence type="ECO:0000313" key="12">
    <source>
        <dbReference type="EMBL" id="AZS88742.1"/>
    </source>
</evidence>
<feature type="region of interest" description="Disordered" evidence="10">
    <location>
        <begin position="324"/>
        <end position="351"/>
    </location>
</feature>
<keyword evidence="4 11" id="KW-0812">Transmembrane</keyword>
<dbReference type="GO" id="GO:0005576">
    <property type="term" value="C:extracellular region"/>
    <property type="evidence" value="ECO:0007669"/>
    <property type="project" value="TreeGrafter"/>
</dbReference>
<accession>A0A3S9ZM79</accession>
<proteinExistence type="inferred from homology"/>
<dbReference type="PANTHER" id="PTHR40765:SF2">
    <property type="entry name" value="ESX-2 SECRETION SYSTEM ATPASE ECCB2"/>
    <property type="match status" value="1"/>
</dbReference>
<evidence type="ECO:0000256" key="5">
    <source>
        <dbReference type="ARBA" id="ARBA00022741"/>
    </source>
</evidence>
<evidence type="ECO:0000256" key="4">
    <source>
        <dbReference type="ARBA" id="ARBA00022692"/>
    </source>
</evidence>
<dbReference type="GO" id="GO:0005886">
    <property type="term" value="C:plasma membrane"/>
    <property type="evidence" value="ECO:0007669"/>
    <property type="project" value="UniProtKB-SubCell"/>
</dbReference>